<feature type="transmembrane region" description="Helical" evidence="7">
    <location>
        <begin position="656"/>
        <end position="676"/>
    </location>
</feature>
<evidence type="ECO:0000313" key="9">
    <source>
        <dbReference type="EMBL" id="MBP2355272.1"/>
    </source>
</evidence>
<feature type="transmembrane region" description="Helical" evidence="7">
    <location>
        <begin position="246"/>
        <end position="265"/>
    </location>
</feature>
<feature type="transmembrane region" description="Helical" evidence="7">
    <location>
        <begin position="188"/>
        <end position="206"/>
    </location>
</feature>
<evidence type="ECO:0000256" key="1">
    <source>
        <dbReference type="ARBA" id="ARBA00004651"/>
    </source>
</evidence>
<evidence type="ECO:0000256" key="3">
    <source>
        <dbReference type="ARBA" id="ARBA00022475"/>
    </source>
</evidence>
<accession>A0ABS4UUE8</accession>
<feature type="transmembrane region" description="Helical" evidence="7">
    <location>
        <begin position="322"/>
        <end position="345"/>
    </location>
</feature>
<proteinExistence type="inferred from homology"/>
<dbReference type="Gene3D" id="1.20.1640.10">
    <property type="entry name" value="Multidrug efflux transporter AcrB transmembrane domain"/>
    <property type="match status" value="2"/>
</dbReference>
<evidence type="ECO:0000256" key="6">
    <source>
        <dbReference type="ARBA" id="ARBA00023136"/>
    </source>
</evidence>
<organism evidence="9 10">
    <name type="scientific">Kribbella aluminosa</name>
    <dbReference type="NCBI Taxonomy" id="416017"/>
    <lineage>
        <taxon>Bacteria</taxon>
        <taxon>Bacillati</taxon>
        <taxon>Actinomycetota</taxon>
        <taxon>Actinomycetes</taxon>
        <taxon>Propionibacteriales</taxon>
        <taxon>Kribbellaceae</taxon>
        <taxon>Kribbella</taxon>
    </lineage>
</organism>
<comment type="subcellular location">
    <subcellularLocation>
        <location evidence="1">Cell membrane</location>
        <topology evidence="1">Multi-pass membrane protein</topology>
    </subcellularLocation>
</comment>
<evidence type="ECO:0000259" key="8">
    <source>
        <dbReference type="Pfam" id="PF03176"/>
    </source>
</evidence>
<feature type="transmembrane region" description="Helical" evidence="7">
    <location>
        <begin position="286"/>
        <end position="310"/>
    </location>
</feature>
<dbReference type="SUPFAM" id="SSF82866">
    <property type="entry name" value="Multidrug efflux transporter AcrB transmembrane domain"/>
    <property type="match status" value="2"/>
</dbReference>
<evidence type="ECO:0000256" key="4">
    <source>
        <dbReference type="ARBA" id="ARBA00022692"/>
    </source>
</evidence>
<dbReference type="EMBL" id="JAGINT010000002">
    <property type="protein sequence ID" value="MBP2355272.1"/>
    <property type="molecule type" value="Genomic_DNA"/>
</dbReference>
<comment type="similarity">
    <text evidence="2">Belongs to the resistance-nodulation-cell division (RND) (TC 2.A.6) family. MmpL subfamily.</text>
</comment>
<feature type="domain" description="Membrane transport protein MMPL" evidence="8">
    <location>
        <begin position="478"/>
        <end position="700"/>
    </location>
</feature>
<dbReference type="PANTHER" id="PTHR33406">
    <property type="entry name" value="MEMBRANE PROTEIN MJ1562-RELATED"/>
    <property type="match status" value="1"/>
</dbReference>
<dbReference type="Proteomes" id="UP000755585">
    <property type="component" value="Unassembled WGS sequence"/>
</dbReference>
<feature type="transmembrane region" description="Helical" evidence="7">
    <location>
        <begin position="629"/>
        <end position="650"/>
    </location>
</feature>
<dbReference type="RefSeq" id="WP_307863778.1">
    <property type="nucleotide sequence ID" value="NZ_BAAAVU010000017.1"/>
</dbReference>
<feature type="transmembrane region" description="Helical" evidence="7">
    <location>
        <begin position="594"/>
        <end position="617"/>
    </location>
</feature>
<feature type="transmembrane region" description="Helical" evidence="7">
    <location>
        <begin position="385"/>
        <end position="403"/>
    </location>
</feature>
<protein>
    <submittedName>
        <fullName evidence="9">RND superfamily putative drug exporter</fullName>
    </submittedName>
</protein>
<evidence type="ECO:0000313" key="10">
    <source>
        <dbReference type="Proteomes" id="UP000755585"/>
    </source>
</evidence>
<dbReference type="Pfam" id="PF03176">
    <property type="entry name" value="MMPL"/>
    <property type="match status" value="2"/>
</dbReference>
<dbReference type="InterPro" id="IPR050545">
    <property type="entry name" value="Mycobact_MmpL"/>
</dbReference>
<feature type="transmembrane region" description="Helical" evidence="7">
    <location>
        <begin position="213"/>
        <end position="234"/>
    </location>
</feature>
<feature type="transmembrane region" description="Helical" evidence="7">
    <location>
        <begin position="560"/>
        <end position="582"/>
    </location>
</feature>
<keyword evidence="5 7" id="KW-1133">Transmembrane helix</keyword>
<keyword evidence="6 7" id="KW-0472">Membrane</keyword>
<sequence>MNRWRWRAGIAAVLIVWLVLGAVGGPAVGKLSEVQQNDNANFLPKKAESTVVADEAAKFFDSKALPYFVLIERDTPIGTADKDKVTAFVAGIPALDLGAGKKVGDYLVAPVGTARPSDDHQALLLTVQVDGNRADEVVGQGETVLYAVAKALRADIKDTLTPAGLQVYVTGPGGVFADFVVAFSGIDGILLGVALAVVFVILLIVYRSPILPIAVLLTAVFGLALAASVVYPLAKHGVLQLNGQSQGILFILVVGASTDYALLLVSRYKEELHDYESKYQAMRVAWRAAVEPIAASAATVILGLLCLLLSRLGSTKGLGPVGALGIAGALIAAMTFLPAVLLAFGRRIFWPSIPRVDHVHSRDQVGGRRLWGRVSGLVGRRSRRVWVISALALLACAAFLPTFKASGTSQEDLFLNKVESVTGQEQLGKHFDAGAGTPVEILTPVALADQVAQAAMKVDGVGAASASVAPGVPPKVVDGKVLVQATLKIRADSPAAIKVVKHLRADLDSISPDVLVGGNTAINLDVQDAAQRDLKVIIPTILAVIFVVLMLLLRSLVAAVLLVIANVLSFGATVGVSALVFNHVFKFPGADPGIALYAFVFLVALGIDYSIFLMTRVREESQEQGTRPGILVGLAVTGGVITSAGVVLAATFSALAVLPILFLAQIAFMVAFGVLLDTTVVRSLLVPSLAHDIGKKVWWPSKLAS</sequence>
<keyword evidence="4 7" id="KW-0812">Transmembrane</keyword>
<feature type="domain" description="Membrane transport protein MMPL" evidence="8">
    <location>
        <begin position="42"/>
        <end position="383"/>
    </location>
</feature>
<dbReference type="InterPro" id="IPR004869">
    <property type="entry name" value="MMPL_dom"/>
</dbReference>
<keyword evidence="3" id="KW-1003">Cell membrane</keyword>
<keyword evidence="10" id="KW-1185">Reference proteome</keyword>
<name>A0ABS4UUE8_9ACTN</name>
<feature type="transmembrane region" description="Helical" evidence="7">
    <location>
        <begin position="536"/>
        <end position="553"/>
    </location>
</feature>
<evidence type="ECO:0000256" key="2">
    <source>
        <dbReference type="ARBA" id="ARBA00010157"/>
    </source>
</evidence>
<evidence type="ECO:0000256" key="7">
    <source>
        <dbReference type="SAM" id="Phobius"/>
    </source>
</evidence>
<evidence type="ECO:0000256" key="5">
    <source>
        <dbReference type="ARBA" id="ARBA00022989"/>
    </source>
</evidence>
<reference evidence="9 10" key="1">
    <citation type="submission" date="2021-03" db="EMBL/GenBank/DDBJ databases">
        <title>Sequencing the genomes of 1000 actinobacteria strains.</title>
        <authorList>
            <person name="Klenk H.-P."/>
        </authorList>
    </citation>
    <scope>NUCLEOTIDE SEQUENCE [LARGE SCALE GENOMIC DNA]</scope>
    <source>
        <strain evidence="9 10">DSM 18824</strain>
    </source>
</reference>
<gene>
    <name evidence="9" type="ORF">JOF29_006382</name>
</gene>
<comment type="caution">
    <text evidence="9">The sequence shown here is derived from an EMBL/GenBank/DDBJ whole genome shotgun (WGS) entry which is preliminary data.</text>
</comment>
<dbReference type="PANTHER" id="PTHR33406:SF6">
    <property type="entry name" value="MEMBRANE PROTEIN YDGH-RELATED"/>
    <property type="match status" value="1"/>
</dbReference>